<organism evidence="2 3">
    <name type="scientific">SAR324 cluster bacterium</name>
    <dbReference type="NCBI Taxonomy" id="2024889"/>
    <lineage>
        <taxon>Bacteria</taxon>
        <taxon>Deltaproteobacteria</taxon>
        <taxon>SAR324 cluster</taxon>
    </lineage>
</organism>
<name>A0A432G237_9DELT</name>
<evidence type="ECO:0000259" key="1">
    <source>
        <dbReference type="Pfam" id="PF13635"/>
    </source>
</evidence>
<dbReference type="AlphaFoldDB" id="A0A432G237"/>
<proteinExistence type="predicted"/>
<comment type="caution">
    <text evidence="2">The sequence shown here is derived from an EMBL/GenBank/DDBJ whole genome shotgun (WGS) entry which is preliminary data.</text>
</comment>
<dbReference type="InterPro" id="IPR025420">
    <property type="entry name" value="DUF4143"/>
</dbReference>
<accession>A0A432G237</accession>
<protein>
    <recommendedName>
        <fullName evidence="1">DUF4143 domain-containing protein</fullName>
    </recommendedName>
</protein>
<evidence type="ECO:0000313" key="3">
    <source>
        <dbReference type="Proteomes" id="UP000286732"/>
    </source>
</evidence>
<dbReference type="Pfam" id="PF13635">
    <property type="entry name" value="DUF4143"/>
    <property type="match status" value="1"/>
</dbReference>
<dbReference type="Proteomes" id="UP000286732">
    <property type="component" value="Unassembled WGS sequence"/>
</dbReference>
<dbReference type="EMBL" id="QNZM01000339">
    <property type="protein sequence ID" value="RTZ77567.1"/>
    <property type="molecule type" value="Genomic_DNA"/>
</dbReference>
<sequence length="165" mass="19081">MFNQKRNLKYPSLFLICFFISTALFLNSCGRFILKDEGAENKSIEEFEDFLGYGFPEFMNTKKDFSEMINLTLKPILEDDIPKAYPKINTLALMRFIHALAFLTNGEVNETRLARKVGVTIVTIRNYVDILEKALIIKVVKKIHSNGTFPKKVSYKVYINPHIHL</sequence>
<feature type="domain" description="DUF4143" evidence="1">
    <location>
        <begin position="78"/>
        <end position="159"/>
    </location>
</feature>
<gene>
    <name evidence="2" type="ORF">DSY98_08755</name>
</gene>
<evidence type="ECO:0000313" key="2">
    <source>
        <dbReference type="EMBL" id="RTZ77567.1"/>
    </source>
</evidence>
<reference evidence="2 3" key="1">
    <citation type="submission" date="2018-06" db="EMBL/GenBank/DDBJ databases">
        <title>Combined omics and stable isotope probing to characterize newly discovered Mariana Back-Arc vent microbial communities.</title>
        <authorList>
            <person name="Trembath-Reichert E."/>
            <person name="Huber J.A."/>
        </authorList>
    </citation>
    <scope>NUCLEOTIDE SEQUENCE [LARGE SCALE GENOMIC DNA]</scope>
    <source>
        <strain evidence="2">MAG 63_2</strain>
    </source>
</reference>